<dbReference type="EMBL" id="CAWUFR010000499">
    <property type="protein sequence ID" value="CAK6978582.1"/>
    <property type="molecule type" value="Genomic_DNA"/>
</dbReference>
<feature type="compositionally biased region" description="Polar residues" evidence="1">
    <location>
        <begin position="22"/>
        <end position="37"/>
    </location>
</feature>
<sequence>MEDLSLSQRMIPHNEAEALNPQPDTSSLSWGFDPSSQEDSHRHGFTKFLQRESLQM</sequence>
<dbReference type="Proteomes" id="UP001314229">
    <property type="component" value="Unassembled WGS sequence"/>
</dbReference>
<gene>
    <name evidence="2" type="ORF">FSCOSCO3_A035947</name>
</gene>
<organism evidence="2 3">
    <name type="scientific">Scomber scombrus</name>
    <name type="common">Atlantic mackerel</name>
    <name type="synonym">Scomber vernalis</name>
    <dbReference type="NCBI Taxonomy" id="13677"/>
    <lineage>
        <taxon>Eukaryota</taxon>
        <taxon>Metazoa</taxon>
        <taxon>Chordata</taxon>
        <taxon>Craniata</taxon>
        <taxon>Vertebrata</taxon>
        <taxon>Euteleostomi</taxon>
        <taxon>Actinopterygii</taxon>
        <taxon>Neopterygii</taxon>
        <taxon>Teleostei</taxon>
        <taxon>Neoteleostei</taxon>
        <taxon>Acanthomorphata</taxon>
        <taxon>Pelagiaria</taxon>
        <taxon>Scombriformes</taxon>
        <taxon>Scombridae</taxon>
        <taxon>Scomber</taxon>
    </lineage>
</organism>
<protein>
    <submittedName>
        <fullName evidence="2">Uncharacterized protein</fullName>
    </submittedName>
</protein>
<proteinExistence type="predicted"/>
<feature type="region of interest" description="Disordered" evidence="1">
    <location>
        <begin position="1"/>
        <end position="45"/>
    </location>
</feature>
<dbReference type="AlphaFoldDB" id="A0AAV1Q290"/>
<evidence type="ECO:0000313" key="3">
    <source>
        <dbReference type="Proteomes" id="UP001314229"/>
    </source>
</evidence>
<evidence type="ECO:0000313" key="2">
    <source>
        <dbReference type="EMBL" id="CAK6978582.1"/>
    </source>
</evidence>
<accession>A0AAV1Q290</accession>
<name>A0AAV1Q290_SCOSC</name>
<reference evidence="2 3" key="1">
    <citation type="submission" date="2024-01" db="EMBL/GenBank/DDBJ databases">
        <authorList>
            <person name="Alioto T."/>
            <person name="Alioto T."/>
            <person name="Gomez Garrido J."/>
        </authorList>
    </citation>
    <scope>NUCLEOTIDE SEQUENCE [LARGE SCALE GENOMIC DNA]</scope>
</reference>
<keyword evidence="3" id="KW-1185">Reference proteome</keyword>
<evidence type="ECO:0000256" key="1">
    <source>
        <dbReference type="SAM" id="MobiDB-lite"/>
    </source>
</evidence>
<comment type="caution">
    <text evidence="2">The sequence shown here is derived from an EMBL/GenBank/DDBJ whole genome shotgun (WGS) entry which is preliminary data.</text>
</comment>